<organism evidence="2 3">
    <name type="scientific">Hymenobacter roseosalivarius DSM 11622</name>
    <dbReference type="NCBI Taxonomy" id="645990"/>
    <lineage>
        <taxon>Bacteria</taxon>
        <taxon>Pseudomonadati</taxon>
        <taxon>Bacteroidota</taxon>
        <taxon>Cytophagia</taxon>
        <taxon>Cytophagales</taxon>
        <taxon>Hymenobacteraceae</taxon>
        <taxon>Hymenobacter</taxon>
    </lineage>
</organism>
<protein>
    <submittedName>
        <fullName evidence="2">Uncharacterized protein</fullName>
    </submittedName>
</protein>
<reference evidence="2 3" key="1">
    <citation type="submission" date="2017-04" db="EMBL/GenBank/DDBJ databases">
        <authorList>
            <person name="Afonso C.L."/>
            <person name="Miller P.J."/>
            <person name="Scott M.A."/>
            <person name="Spackman E."/>
            <person name="Goraichik I."/>
            <person name="Dimitrov K.M."/>
            <person name="Suarez D.L."/>
            <person name="Swayne D.E."/>
        </authorList>
    </citation>
    <scope>NUCLEOTIDE SEQUENCE [LARGE SCALE GENOMIC DNA]</scope>
    <source>
        <strain evidence="2 3">DSM 11622</strain>
    </source>
</reference>
<dbReference type="STRING" id="645990.SAMN00120144_1399"/>
<name>A0A1W1V3T9_9BACT</name>
<proteinExistence type="predicted"/>
<dbReference type="Proteomes" id="UP000192266">
    <property type="component" value="Unassembled WGS sequence"/>
</dbReference>
<keyword evidence="1" id="KW-0732">Signal</keyword>
<dbReference type="RefSeq" id="WP_143434767.1">
    <property type="nucleotide sequence ID" value="NZ_FWWW01000048.1"/>
</dbReference>
<sequence length="155" mass="17911">MKLFLSLLLGFFFINSPLKAQSFAVDNYLTTMPSNKEWGWFLDESSTRKKYVQNTGYQFSSEKDDESFGNVKFLNMHDYGGISFDFLEGTLIRVTFAFPADKFDLESWTKKLKKVKADTWSDYENNAIITVKYSGNFILYTAECDMDAVKAKTKK</sequence>
<evidence type="ECO:0000256" key="1">
    <source>
        <dbReference type="SAM" id="SignalP"/>
    </source>
</evidence>
<feature type="signal peptide" evidence="1">
    <location>
        <begin position="1"/>
        <end position="20"/>
    </location>
</feature>
<evidence type="ECO:0000313" key="3">
    <source>
        <dbReference type="Proteomes" id="UP000192266"/>
    </source>
</evidence>
<dbReference type="EMBL" id="FWWW01000048">
    <property type="protein sequence ID" value="SMB87711.1"/>
    <property type="molecule type" value="Genomic_DNA"/>
</dbReference>
<evidence type="ECO:0000313" key="2">
    <source>
        <dbReference type="EMBL" id="SMB87711.1"/>
    </source>
</evidence>
<accession>A0A1W1V3T9</accession>
<gene>
    <name evidence="2" type="ORF">SAMN00120144_1399</name>
</gene>
<feature type="chain" id="PRO_5012641954" evidence="1">
    <location>
        <begin position="21"/>
        <end position="155"/>
    </location>
</feature>
<keyword evidence="3" id="KW-1185">Reference proteome</keyword>
<dbReference type="AlphaFoldDB" id="A0A1W1V3T9"/>